<protein>
    <submittedName>
        <fullName evidence="4">Prefoldin subunit-domain-containing protein</fullName>
    </submittedName>
</protein>
<feature type="region of interest" description="Disordered" evidence="2">
    <location>
        <begin position="260"/>
        <end position="280"/>
    </location>
</feature>
<sequence length="603" mass="66495">MCASKDSLLDLERHRVNLENTIQDLRKALHHWQTWDTEYEALKEEVDAIPASQTSEELQRICGAFEGELLQPKEIREIFGENNSRSPEQIKNILDRRIDYVTKNIETLQKQIEAAENKLAAATVVSQPDATHEDGAPITDIIETLDDDDNVVSYTLNKPGDSMPQVREALGKAGVEEDLEDLDAASKTASQPAPVLERSSNGGAASELATDKSAVVTTPGPTPKKSVSFSDDVETNEEAIPSQPISRAARRVENIMKTAREQENISKQDPVIPDDEDPDDAALRREMLKYSMGEVGAVVAELQLEEDSGEDDDGWDYMNEDDDDDDDEDEDKWGRSKKTAITDDYRRRMLELEKKLGIKSRLTEEYAAAEAEDESDDERIGRIVVKPQAADSTSASTSTPASAAKPAPSKSAMKTEVQEKKGVRFAQELDIAPEREPAAVAATPTAPKPKEAKVDPLSDIVERSGPSKPVASTNAPNTGRKASRFKKSREDPAAGEIPKGPLDAPSQFLNDQRDETPTGPEGRTIADTLVERDTAKNPLSPDDVDDAMMYSEVASEYQRMRRKFIQREGGFLKEDESPIQRPDEGEGGPEPVSRFKAARHSRQ</sequence>
<name>A0A8K0SSY8_9HYPO</name>
<feature type="coiled-coil region" evidence="1">
    <location>
        <begin position="98"/>
        <end position="125"/>
    </location>
</feature>
<evidence type="ECO:0000259" key="3">
    <source>
        <dbReference type="Pfam" id="PF12927"/>
    </source>
</evidence>
<dbReference type="Pfam" id="PF12927">
    <property type="entry name" value="DUF3835"/>
    <property type="match status" value="1"/>
</dbReference>
<dbReference type="Proteomes" id="UP000813444">
    <property type="component" value="Unassembled WGS sequence"/>
</dbReference>
<dbReference type="PANTHER" id="PTHR15111:SF0">
    <property type="entry name" value="UNCONVENTIONAL PREFOLDIN RPB5 INTERACTOR 1"/>
    <property type="match status" value="1"/>
</dbReference>
<proteinExistence type="predicted"/>
<feature type="compositionally biased region" description="Acidic residues" evidence="2">
    <location>
        <begin position="304"/>
        <end position="331"/>
    </location>
</feature>
<dbReference type="InterPro" id="IPR039553">
    <property type="entry name" value="Prefoldin-like"/>
</dbReference>
<dbReference type="InterPro" id="IPR024325">
    <property type="entry name" value="DUF3835"/>
</dbReference>
<dbReference type="AlphaFoldDB" id="A0A8K0SSY8"/>
<dbReference type="GO" id="GO:0019212">
    <property type="term" value="F:phosphatase inhibitor activity"/>
    <property type="evidence" value="ECO:0007669"/>
    <property type="project" value="TreeGrafter"/>
</dbReference>
<organism evidence="4 5">
    <name type="scientific">Stachybotrys elegans</name>
    <dbReference type="NCBI Taxonomy" id="80388"/>
    <lineage>
        <taxon>Eukaryota</taxon>
        <taxon>Fungi</taxon>
        <taxon>Dikarya</taxon>
        <taxon>Ascomycota</taxon>
        <taxon>Pezizomycotina</taxon>
        <taxon>Sordariomycetes</taxon>
        <taxon>Hypocreomycetidae</taxon>
        <taxon>Hypocreales</taxon>
        <taxon>Stachybotryaceae</taxon>
        <taxon>Stachybotrys</taxon>
    </lineage>
</organism>
<accession>A0A8K0SSY8</accession>
<evidence type="ECO:0000313" key="4">
    <source>
        <dbReference type="EMBL" id="KAH7320037.1"/>
    </source>
</evidence>
<dbReference type="GO" id="GO:0003714">
    <property type="term" value="F:transcription corepressor activity"/>
    <property type="evidence" value="ECO:0007669"/>
    <property type="project" value="TreeGrafter"/>
</dbReference>
<dbReference type="GO" id="GO:0003682">
    <property type="term" value="F:chromatin binding"/>
    <property type="evidence" value="ECO:0007669"/>
    <property type="project" value="TreeGrafter"/>
</dbReference>
<feature type="domain" description="DUF3835" evidence="3">
    <location>
        <begin position="525"/>
        <end position="599"/>
    </location>
</feature>
<feature type="region of interest" description="Disordered" evidence="2">
    <location>
        <begin position="304"/>
        <end position="340"/>
    </location>
</feature>
<evidence type="ECO:0000256" key="2">
    <source>
        <dbReference type="SAM" id="MobiDB-lite"/>
    </source>
</evidence>
<dbReference type="Pfam" id="PF13758">
    <property type="entry name" value="Prefoldin_3"/>
    <property type="match status" value="1"/>
</dbReference>
<evidence type="ECO:0000313" key="5">
    <source>
        <dbReference type="Proteomes" id="UP000813444"/>
    </source>
</evidence>
<keyword evidence="5" id="KW-1185">Reference proteome</keyword>
<feature type="compositionally biased region" description="Low complexity" evidence="2">
    <location>
        <begin position="389"/>
        <end position="412"/>
    </location>
</feature>
<dbReference type="InterPro" id="IPR052255">
    <property type="entry name" value="RNA_pol_II_subunit5-mediator"/>
</dbReference>
<feature type="region of interest" description="Disordered" evidence="2">
    <location>
        <begin position="568"/>
        <end position="603"/>
    </location>
</feature>
<dbReference type="GO" id="GO:0000122">
    <property type="term" value="P:negative regulation of transcription by RNA polymerase II"/>
    <property type="evidence" value="ECO:0007669"/>
    <property type="project" value="TreeGrafter"/>
</dbReference>
<dbReference type="SUPFAM" id="SSF46579">
    <property type="entry name" value="Prefoldin"/>
    <property type="match status" value="1"/>
</dbReference>
<feature type="compositionally biased region" description="Basic and acidic residues" evidence="2">
    <location>
        <begin position="448"/>
        <end position="462"/>
    </location>
</feature>
<dbReference type="OrthoDB" id="21413at2759"/>
<gene>
    <name evidence="4" type="ORF">B0I35DRAFT_478326</name>
</gene>
<feature type="region of interest" description="Disordered" evidence="2">
    <location>
        <begin position="361"/>
        <end position="547"/>
    </location>
</feature>
<dbReference type="EMBL" id="JAGPNK010000006">
    <property type="protein sequence ID" value="KAH7320037.1"/>
    <property type="molecule type" value="Genomic_DNA"/>
</dbReference>
<evidence type="ECO:0000256" key="1">
    <source>
        <dbReference type="SAM" id="Coils"/>
    </source>
</evidence>
<keyword evidence="1" id="KW-0175">Coiled coil</keyword>
<dbReference type="PANTHER" id="PTHR15111">
    <property type="entry name" value="RNA POLYMERASE II SUBUNIT 5-MEDIATING PROTEIN NNX3"/>
    <property type="match status" value="1"/>
</dbReference>
<reference evidence="4" key="1">
    <citation type="journal article" date="2021" name="Nat. Commun.">
        <title>Genetic determinants of endophytism in the Arabidopsis root mycobiome.</title>
        <authorList>
            <person name="Mesny F."/>
            <person name="Miyauchi S."/>
            <person name="Thiergart T."/>
            <person name="Pickel B."/>
            <person name="Atanasova L."/>
            <person name="Karlsson M."/>
            <person name="Huettel B."/>
            <person name="Barry K.W."/>
            <person name="Haridas S."/>
            <person name="Chen C."/>
            <person name="Bauer D."/>
            <person name="Andreopoulos W."/>
            <person name="Pangilinan J."/>
            <person name="LaButti K."/>
            <person name="Riley R."/>
            <person name="Lipzen A."/>
            <person name="Clum A."/>
            <person name="Drula E."/>
            <person name="Henrissat B."/>
            <person name="Kohler A."/>
            <person name="Grigoriev I.V."/>
            <person name="Martin F.M."/>
            <person name="Hacquard S."/>
        </authorList>
    </citation>
    <scope>NUCLEOTIDE SEQUENCE</scope>
    <source>
        <strain evidence="4">MPI-CAGE-CH-0235</strain>
    </source>
</reference>
<feature type="compositionally biased region" description="Basic and acidic residues" evidence="2">
    <location>
        <begin position="570"/>
        <end position="584"/>
    </location>
</feature>
<comment type="caution">
    <text evidence="4">The sequence shown here is derived from an EMBL/GenBank/DDBJ whole genome shotgun (WGS) entry which is preliminary data.</text>
</comment>
<feature type="region of interest" description="Disordered" evidence="2">
    <location>
        <begin position="184"/>
        <end position="248"/>
    </location>
</feature>